<organism evidence="1 2">
    <name type="scientific">Nitrosomonas aestuarii</name>
    <dbReference type="NCBI Taxonomy" id="52441"/>
    <lineage>
        <taxon>Bacteria</taxon>
        <taxon>Pseudomonadati</taxon>
        <taxon>Pseudomonadota</taxon>
        <taxon>Betaproteobacteria</taxon>
        <taxon>Nitrosomonadales</taxon>
        <taxon>Nitrosomonadaceae</taxon>
        <taxon>Nitrosomonas</taxon>
    </lineage>
</organism>
<dbReference type="EMBL" id="FOSP01000017">
    <property type="protein sequence ID" value="SFK83677.1"/>
    <property type="molecule type" value="Genomic_DNA"/>
</dbReference>
<reference evidence="2" key="1">
    <citation type="submission" date="2016-10" db="EMBL/GenBank/DDBJ databases">
        <authorList>
            <person name="Varghese N."/>
            <person name="Submissions S."/>
        </authorList>
    </citation>
    <scope>NUCLEOTIDE SEQUENCE [LARGE SCALE GENOMIC DNA]</scope>
    <source>
        <strain evidence="2">Nm69</strain>
    </source>
</reference>
<name>A0A1I4CTW5_9PROT</name>
<evidence type="ECO:0000313" key="1">
    <source>
        <dbReference type="EMBL" id="SFK83677.1"/>
    </source>
</evidence>
<accession>A0A1I4CTW5</accession>
<protein>
    <submittedName>
        <fullName evidence="1">Uncharacterized protein</fullName>
    </submittedName>
</protein>
<keyword evidence="2" id="KW-1185">Reference proteome</keyword>
<dbReference type="Proteomes" id="UP000199533">
    <property type="component" value="Unassembled WGS sequence"/>
</dbReference>
<sequence>MHIHYFKLVRNKYIYEQKYRRLLRSPSPNITKLPAVLKIKIPHENRFNEAFTDVVKGRGIVISLDGKAPVETMCLSSVSGAV</sequence>
<gene>
    <name evidence="1" type="ORF">SAMN05216302_101716</name>
</gene>
<dbReference type="AlphaFoldDB" id="A0A1I4CTW5"/>
<evidence type="ECO:0000313" key="2">
    <source>
        <dbReference type="Proteomes" id="UP000199533"/>
    </source>
</evidence>
<proteinExistence type="predicted"/>